<keyword evidence="6 8" id="KW-1133">Transmembrane helix</keyword>
<sequence length="390" mass="40646">MTDTKAAETVSESSAAVEAAVLEDGSQKEALAEFWRIKTKRMLTLVGILVAVVAMFVIAMLVGPLNISAADIASTYLRGIAEGLQQLGIDAGWAAEVSGRTRTVVMELRTPPALMAVVAGAALALAGAQMQTILDNPLAEPYTLGVSAAAGCGAAIVIATGISFPFFSEASVPIGAAALALVASGVIALVSRLRRSGRETIILLGIALVFGFQALLMLLQYRASQESLQRMVFWTMGSLERATWFSIAMVLVSLIVVTPLFSMNQWKLTALSLGEARARAMGVKVDNVRMWTLLGASLIAALTVSSVGIIGFVGLVGPHVARILVGEDQRLFVPTAMACGALVLTSAHAVAQIVVPGVVLPVGILTALVGVPVFVLIILGRRRTTSAISN</sequence>
<evidence type="ECO:0000313" key="11">
    <source>
        <dbReference type="Proteomes" id="UP000273044"/>
    </source>
</evidence>
<evidence type="ECO:0000256" key="5">
    <source>
        <dbReference type="ARBA" id="ARBA00022692"/>
    </source>
</evidence>
<keyword evidence="3" id="KW-0813">Transport</keyword>
<dbReference type="RefSeq" id="WP_014845898.1">
    <property type="nucleotide sequence ID" value="NZ_CAUVFS010000005.1"/>
</dbReference>
<dbReference type="PANTHER" id="PTHR30472">
    <property type="entry name" value="FERRIC ENTEROBACTIN TRANSPORT SYSTEM PERMEASE PROTEIN"/>
    <property type="match status" value="1"/>
</dbReference>
<evidence type="ECO:0000256" key="2">
    <source>
        <dbReference type="ARBA" id="ARBA00007935"/>
    </source>
</evidence>
<dbReference type="EMBL" id="CP072385">
    <property type="protein sequence ID" value="QUC10450.1"/>
    <property type="molecule type" value="Genomic_DNA"/>
</dbReference>
<dbReference type="GO" id="GO:0022857">
    <property type="term" value="F:transmembrane transporter activity"/>
    <property type="evidence" value="ECO:0007669"/>
    <property type="project" value="InterPro"/>
</dbReference>
<dbReference type="PANTHER" id="PTHR30472:SF25">
    <property type="entry name" value="ABC TRANSPORTER PERMEASE PROTEIN MJ0876-RELATED"/>
    <property type="match status" value="1"/>
</dbReference>
<evidence type="ECO:0000313" key="12">
    <source>
        <dbReference type="Proteomes" id="UP000677180"/>
    </source>
</evidence>
<evidence type="ECO:0000256" key="7">
    <source>
        <dbReference type="ARBA" id="ARBA00023136"/>
    </source>
</evidence>
<accession>A0A3N4D9E2</accession>
<keyword evidence="7 8" id="KW-0472">Membrane</keyword>
<dbReference type="EMBL" id="LR134406">
    <property type="protein sequence ID" value="VEH69495.1"/>
    <property type="molecule type" value="Genomic_DNA"/>
</dbReference>
<dbReference type="CDD" id="cd06550">
    <property type="entry name" value="TM_ABC_iron-siderophores_like"/>
    <property type="match status" value="1"/>
</dbReference>
<feature type="transmembrane region" description="Helical" evidence="8">
    <location>
        <begin position="42"/>
        <end position="62"/>
    </location>
</feature>
<name>A0A3N4D9E2_9ACTN</name>
<proteinExistence type="inferred from homology"/>
<reference evidence="10 11" key="1">
    <citation type="submission" date="2018-12" db="EMBL/GenBank/DDBJ databases">
        <authorList>
            <consortium name="Pathogen Informatics"/>
        </authorList>
    </citation>
    <scope>NUCLEOTIDE SEQUENCE [LARGE SCALE GENOMIC DNA]</scope>
    <source>
        <strain evidence="10 11">NCTC12967</strain>
    </source>
</reference>
<dbReference type="InterPro" id="IPR000522">
    <property type="entry name" value="ABC_transptr_permease_BtuC"/>
</dbReference>
<organism evidence="9 12">
    <name type="scientific">Arachnia propionica</name>
    <dbReference type="NCBI Taxonomy" id="1750"/>
    <lineage>
        <taxon>Bacteria</taxon>
        <taxon>Bacillati</taxon>
        <taxon>Actinomycetota</taxon>
        <taxon>Actinomycetes</taxon>
        <taxon>Propionibacteriales</taxon>
        <taxon>Propionibacteriaceae</taxon>
        <taxon>Arachnia</taxon>
    </lineage>
</organism>
<dbReference type="GO" id="GO:0005886">
    <property type="term" value="C:plasma membrane"/>
    <property type="evidence" value="ECO:0007669"/>
    <property type="project" value="UniProtKB-SubCell"/>
</dbReference>
<dbReference type="OrthoDB" id="9782305at2"/>
<feature type="transmembrane region" description="Helical" evidence="8">
    <location>
        <begin position="170"/>
        <end position="190"/>
    </location>
</feature>
<evidence type="ECO:0000256" key="8">
    <source>
        <dbReference type="SAM" id="Phobius"/>
    </source>
</evidence>
<evidence type="ECO:0000313" key="9">
    <source>
        <dbReference type="EMBL" id="QUC10450.1"/>
    </source>
</evidence>
<dbReference type="Proteomes" id="UP000677180">
    <property type="component" value="Chromosome"/>
</dbReference>
<dbReference type="Proteomes" id="UP000273044">
    <property type="component" value="Chromosome"/>
</dbReference>
<evidence type="ECO:0000256" key="6">
    <source>
        <dbReference type="ARBA" id="ARBA00022989"/>
    </source>
</evidence>
<dbReference type="AlphaFoldDB" id="A0A3N4D9E2"/>
<comment type="similarity">
    <text evidence="2">Belongs to the binding-protein-dependent transport system permease family. FecCD subfamily.</text>
</comment>
<feature type="transmembrane region" description="Helical" evidence="8">
    <location>
        <begin position="113"/>
        <end position="130"/>
    </location>
</feature>
<evidence type="ECO:0000313" key="10">
    <source>
        <dbReference type="EMBL" id="VEH69495.1"/>
    </source>
</evidence>
<feature type="transmembrane region" description="Helical" evidence="8">
    <location>
        <begin position="358"/>
        <end position="380"/>
    </location>
</feature>
<feature type="transmembrane region" description="Helical" evidence="8">
    <location>
        <begin position="242"/>
        <end position="261"/>
    </location>
</feature>
<comment type="subcellular location">
    <subcellularLocation>
        <location evidence="1">Cell membrane</location>
        <topology evidence="1">Multi-pass membrane protein</topology>
    </subcellularLocation>
</comment>
<reference evidence="9" key="2">
    <citation type="submission" date="2021-03" db="EMBL/GenBank/DDBJ databases">
        <title>Human Oral Microbial Genomes.</title>
        <authorList>
            <person name="Johnston C.D."/>
            <person name="Chen T."/>
            <person name="Dewhirst F.E."/>
        </authorList>
    </citation>
    <scope>NUCLEOTIDE SEQUENCE</scope>
    <source>
        <strain evidence="9">F0714</strain>
    </source>
</reference>
<feature type="transmembrane region" description="Helical" evidence="8">
    <location>
        <begin position="202"/>
        <end position="222"/>
    </location>
</feature>
<keyword evidence="5 8" id="KW-0812">Transmembrane</keyword>
<dbReference type="GO" id="GO:0033214">
    <property type="term" value="P:siderophore-iron import into cell"/>
    <property type="evidence" value="ECO:0007669"/>
    <property type="project" value="TreeGrafter"/>
</dbReference>
<dbReference type="GeneID" id="64406248"/>
<dbReference type="Gene3D" id="1.10.3470.10">
    <property type="entry name" value="ABC transporter involved in vitamin B12 uptake, BtuC"/>
    <property type="match status" value="1"/>
</dbReference>
<dbReference type="InterPro" id="IPR037294">
    <property type="entry name" value="ABC_BtuC-like"/>
</dbReference>
<feature type="transmembrane region" description="Helical" evidence="8">
    <location>
        <begin position="331"/>
        <end position="351"/>
    </location>
</feature>
<protein>
    <submittedName>
        <fullName evidence="9">Iron ABC transporter permease</fullName>
    </submittedName>
    <submittedName>
        <fullName evidence="10">Probable ABC transporter permease protein HI_1471</fullName>
    </submittedName>
</protein>
<evidence type="ECO:0000256" key="3">
    <source>
        <dbReference type="ARBA" id="ARBA00022448"/>
    </source>
</evidence>
<gene>
    <name evidence="9" type="ORF">J5A53_11745</name>
    <name evidence="10" type="ORF">NCTC12967_00765</name>
</gene>
<keyword evidence="11" id="KW-1185">Reference proteome</keyword>
<feature type="transmembrane region" description="Helical" evidence="8">
    <location>
        <begin position="142"/>
        <end position="164"/>
    </location>
</feature>
<dbReference type="Pfam" id="PF01032">
    <property type="entry name" value="FecCD"/>
    <property type="match status" value="1"/>
</dbReference>
<dbReference type="SUPFAM" id="SSF81345">
    <property type="entry name" value="ABC transporter involved in vitamin B12 uptake, BtuC"/>
    <property type="match status" value="1"/>
</dbReference>
<evidence type="ECO:0000256" key="1">
    <source>
        <dbReference type="ARBA" id="ARBA00004651"/>
    </source>
</evidence>
<evidence type="ECO:0000256" key="4">
    <source>
        <dbReference type="ARBA" id="ARBA00022475"/>
    </source>
</evidence>
<keyword evidence="4" id="KW-1003">Cell membrane</keyword>
<feature type="transmembrane region" description="Helical" evidence="8">
    <location>
        <begin position="291"/>
        <end position="316"/>
    </location>
</feature>
<dbReference type="OMA" id="IMIASKM"/>